<reference evidence="1 2" key="1">
    <citation type="submission" date="2014-11" db="EMBL/GenBank/DDBJ databases">
        <title>Genetic blueprint of the zoonotic pathogen Toxocara canis.</title>
        <authorList>
            <person name="Zhu X.-Q."/>
            <person name="Korhonen P.K."/>
            <person name="Cai H."/>
            <person name="Young N.D."/>
            <person name="Nejsum P."/>
            <person name="von Samson-Himmelstjerna G."/>
            <person name="Boag P.R."/>
            <person name="Tan P."/>
            <person name="Li Q."/>
            <person name="Min J."/>
            <person name="Yang Y."/>
            <person name="Wang X."/>
            <person name="Fang X."/>
            <person name="Hall R.S."/>
            <person name="Hofmann A."/>
            <person name="Sternberg P.W."/>
            <person name="Jex A.R."/>
            <person name="Gasser R.B."/>
        </authorList>
    </citation>
    <scope>NUCLEOTIDE SEQUENCE [LARGE SCALE GENOMIC DNA]</scope>
    <source>
        <strain evidence="1">PN_DK_2014</strain>
    </source>
</reference>
<sequence>MARSASRTLLPLFHDGIRDNMDSHLYLLSALDQVELHIPLIRPIRTLRTHSSSLFETCHRVLARRRSLTSIITNAFCVRWFGWTRPKSCPLAAPLYHSGNHTRFAFSLRIMEKITA</sequence>
<organism evidence="1 2">
    <name type="scientific">Toxocara canis</name>
    <name type="common">Canine roundworm</name>
    <dbReference type="NCBI Taxonomy" id="6265"/>
    <lineage>
        <taxon>Eukaryota</taxon>
        <taxon>Metazoa</taxon>
        <taxon>Ecdysozoa</taxon>
        <taxon>Nematoda</taxon>
        <taxon>Chromadorea</taxon>
        <taxon>Rhabditida</taxon>
        <taxon>Spirurina</taxon>
        <taxon>Ascaridomorpha</taxon>
        <taxon>Ascaridoidea</taxon>
        <taxon>Toxocaridae</taxon>
        <taxon>Toxocara</taxon>
    </lineage>
</organism>
<accession>A0A0B2UW48</accession>
<name>A0A0B2UW48_TOXCA</name>
<dbReference type="Proteomes" id="UP000031036">
    <property type="component" value="Unassembled WGS sequence"/>
</dbReference>
<keyword evidence="2" id="KW-1185">Reference proteome</keyword>
<proteinExistence type="predicted"/>
<dbReference type="AlphaFoldDB" id="A0A0B2UW48"/>
<dbReference type="EMBL" id="JPKZ01003153">
    <property type="protein sequence ID" value="KHN73090.1"/>
    <property type="molecule type" value="Genomic_DNA"/>
</dbReference>
<comment type="caution">
    <text evidence="1">The sequence shown here is derived from an EMBL/GenBank/DDBJ whole genome shotgun (WGS) entry which is preliminary data.</text>
</comment>
<evidence type="ECO:0000313" key="1">
    <source>
        <dbReference type="EMBL" id="KHN73090.1"/>
    </source>
</evidence>
<gene>
    <name evidence="1" type="ORF">Tcan_00879</name>
</gene>
<protein>
    <submittedName>
        <fullName evidence="1">Uncharacterized protein</fullName>
    </submittedName>
</protein>
<feature type="non-terminal residue" evidence="1">
    <location>
        <position position="116"/>
    </location>
</feature>
<evidence type="ECO:0000313" key="2">
    <source>
        <dbReference type="Proteomes" id="UP000031036"/>
    </source>
</evidence>